<keyword evidence="5" id="KW-0804">Transcription</keyword>
<evidence type="ECO:0000256" key="4">
    <source>
        <dbReference type="ARBA" id="ARBA00023125"/>
    </source>
</evidence>
<evidence type="ECO:0000256" key="5">
    <source>
        <dbReference type="ARBA" id="ARBA00023163"/>
    </source>
</evidence>
<feature type="domain" description="OmpR/PhoB-type" evidence="9">
    <location>
        <begin position="126"/>
        <end position="221"/>
    </location>
</feature>
<dbReference type="Gene3D" id="3.40.50.2300">
    <property type="match status" value="1"/>
</dbReference>
<dbReference type="InterPro" id="IPR011006">
    <property type="entry name" value="CheY-like_superfamily"/>
</dbReference>
<evidence type="ECO:0000256" key="1">
    <source>
        <dbReference type="ARBA" id="ARBA00022553"/>
    </source>
</evidence>
<dbReference type="InterPro" id="IPR001867">
    <property type="entry name" value="OmpR/PhoB-type_DNA-bd"/>
</dbReference>
<evidence type="ECO:0000256" key="2">
    <source>
        <dbReference type="ARBA" id="ARBA00023012"/>
    </source>
</evidence>
<reference evidence="10 11" key="1">
    <citation type="submission" date="2019-08" db="EMBL/GenBank/DDBJ databases">
        <title>Complete genome sequence of Arcobacter acticola.</title>
        <authorList>
            <person name="Miller W."/>
        </authorList>
    </citation>
    <scope>NUCLEOTIDE SEQUENCE [LARGE SCALE GENOMIC DNA]</scope>
    <source>
        <strain evidence="10 11">KCTC 52212</strain>
    </source>
</reference>
<dbReference type="Proteomes" id="UP000503483">
    <property type="component" value="Chromosome"/>
</dbReference>
<dbReference type="GO" id="GO:0006355">
    <property type="term" value="P:regulation of DNA-templated transcription"/>
    <property type="evidence" value="ECO:0007669"/>
    <property type="project" value="InterPro"/>
</dbReference>
<evidence type="ECO:0000256" key="3">
    <source>
        <dbReference type="ARBA" id="ARBA00023015"/>
    </source>
</evidence>
<dbReference type="InterPro" id="IPR039420">
    <property type="entry name" value="WalR-like"/>
</dbReference>
<keyword evidence="1 6" id="KW-0597">Phosphoprotein</keyword>
<protein>
    <submittedName>
        <fullName evidence="10">Signal transduction response regulator</fullName>
    </submittedName>
</protein>
<keyword evidence="2" id="KW-0902">Two-component regulatory system</keyword>
<dbReference type="InterPro" id="IPR001789">
    <property type="entry name" value="Sig_transdc_resp-reg_receiver"/>
</dbReference>
<dbReference type="SUPFAM" id="SSF52172">
    <property type="entry name" value="CheY-like"/>
    <property type="match status" value="1"/>
</dbReference>
<evidence type="ECO:0000256" key="7">
    <source>
        <dbReference type="PROSITE-ProRule" id="PRU01091"/>
    </source>
</evidence>
<evidence type="ECO:0000313" key="10">
    <source>
        <dbReference type="EMBL" id="QKE29388.1"/>
    </source>
</evidence>
<evidence type="ECO:0000256" key="6">
    <source>
        <dbReference type="PROSITE-ProRule" id="PRU00169"/>
    </source>
</evidence>
<dbReference type="Gene3D" id="1.10.10.10">
    <property type="entry name" value="Winged helix-like DNA-binding domain superfamily/Winged helix DNA-binding domain"/>
    <property type="match status" value="1"/>
</dbReference>
<sequence>MLKALKILVLESTDNSISQIIEILRKNDFNIDICKNNNEFLERVYNNLYDLYLIDINEKSLPRFQLIQLLNEYKDMTMKMVITSIPDIIKPSFLSGCDECIIRNIDEEEIILRVKALIRRQFKVYTDSISLKNNIKYEIFNKKVLINKNEINLGEKALLILTYLLKYRGFYVSSENLENGVYPANTNSKNGVIRFHIHKIRQLLGNDLITSHKSNGYKIDIIN</sequence>
<name>A0A6M8ELJ0_9BACT</name>
<dbReference type="GO" id="GO:0000976">
    <property type="term" value="F:transcription cis-regulatory region binding"/>
    <property type="evidence" value="ECO:0007669"/>
    <property type="project" value="TreeGrafter"/>
</dbReference>
<dbReference type="PROSITE" id="PS50110">
    <property type="entry name" value="RESPONSE_REGULATORY"/>
    <property type="match status" value="1"/>
</dbReference>
<accession>A0A6M8ELJ0</accession>
<dbReference type="Pfam" id="PF00486">
    <property type="entry name" value="Trans_reg_C"/>
    <property type="match status" value="1"/>
</dbReference>
<feature type="DNA-binding region" description="OmpR/PhoB-type" evidence="7">
    <location>
        <begin position="126"/>
        <end position="221"/>
    </location>
</feature>
<dbReference type="PANTHER" id="PTHR48111">
    <property type="entry name" value="REGULATOR OF RPOS"/>
    <property type="match status" value="1"/>
</dbReference>
<gene>
    <name evidence="10" type="ORF">AACT_2265</name>
</gene>
<organism evidence="10 11">
    <name type="scientific">Arcobacter acticola</name>
    <dbReference type="NCBI Taxonomy" id="1849015"/>
    <lineage>
        <taxon>Bacteria</taxon>
        <taxon>Pseudomonadati</taxon>
        <taxon>Campylobacterota</taxon>
        <taxon>Epsilonproteobacteria</taxon>
        <taxon>Campylobacterales</taxon>
        <taxon>Arcobacteraceae</taxon>
        <taxon>Arcobacter</taxon>
    </lineage>
</organism>
<dbReference type="SUPFAM" id="SSF46894">
    <property type="entry name" value="C-terminal effector domain of the bipartite response regulators"/>
    <property type="match status" value="1"/>
</dbReference>
<keyword evidence="4 7" id="KW-0238">DNA-binding</keyword>
<dbReference type="InterPro" id="IPR016032">
    <property type="entry name" value="Sig_transdc_resp-reg_C-effctor"/>
</dbReference>
<keyword evidence="11" id="KW-1185">Reference proteome</keyword>
<evidence type="ECO:0000313" key="11">
    <source>
        <dbReference type="Proteomes" id="UP000503483"/>
    </source>
</evidence>
<feature type="modified residue" description="4-aspartylphosphate" evidence="6">
    <location>
        <position position="55"/>
    </location>
</feature>
<dbReference type="GO" id="GO:0000156">
    <property type="term" value="F:phosphorelay response regulator activity"/>
    <property type="evidence" value="ECO:0007669"/>
    <property type="project" value="TreeGrafter"/>
</dbReference>
<dbReference type="AlphaFoldDB" id="A0A6M8ELJ0"/>
<dbReference type="GO" id="GO:0005829">
    <property type="term" value="C:cytosol"/>
    <property type="evidence" value="ECO:0007669"/>
    <property type="project" value="TreeGrafter"/>
</dbReference>
<dbReference type="EMBL" id="CP042652">
    <property type="protein sequence ID" value="QKE29388.1"/>
    <property type="molecule type" value="Genomic_DNA"/>
</dbReference>
<dbReference type="GO" id="GO:0032993">
    <property type="term" value="C:protein-DNA complex"/>
    <property type="evidence" value="ECO:0007669"/>
    <property type="project" value="TreeGrafter"/>
</dbReference>
<dbReference type="PROSITE" id="PS51755">
    <property type="entry name" value="OMPR_PHOB"/>
    <property type="match status" value="1"/>
</dbReference>
<dbReference type="PANTHER" id="PTHR48111:SF1">
    <property type="entry name" value="TWO-COMPONENT RESPONSE REGULATOR ORR33"/>
    <property type="match status" value="1"/>
</dbReference>
<keyword evidence="3" id="KW-0805">Transcription regulation</keyword>
<dbReference type="InterPro" id="IPR036388">
    <property type="entry name" value="WH-like_DNA-bd_sf"/>
</dbReference>
<proteinExistence type="predicted"/>
<evidence type="ECO:0000259" key="8">
    <source>
        <dbReference type="PROSITE" id="PS50110"/>
    </source>
</evidence>
<dbReference type="SMART" id="SM00862">
    <property type="entry name" value="Trans_reg_C"/>
    <property type="match status" value="1"/>
</dbReference>
<dbReference type="KEGG" id="paco:AACT_2265"/>
<evidence type="ECO:0000259" key="9">
    <source>
        <dbReference type="PROSITE" id="PS51755"/>
    </source>
</evidence>
<feature type="domain" description="Response regulatory" evidence="8">
    <location>
        <begin position="6"/>
        <end position="118"/>
    </location>
</feature>